<dbReference type="PANTHER" id="PTHR12989">
    <property type="entry name" value="ALPHA-1,2-GLUCOSYLTRANSFERASE ALG10"/>
    <property type="match status" value="1"/>
</dbReference>
<feature type="transmembrane region" description="Helical" evidence="14">
    <location>
        <begin position="233"/>
        <end position="253"/>
    </location>
</feature>
<feature type="transmembrane region" description="Helical" evidence="14">
    <location>
        <begin position="388"/>
        <end position="410"/>
    </location>
</feature>
<name>A0ABD2JYA1_9BILA</name>
<dbReference type="PIRSF" id="PIRSF028810">
    <property type="entry name" value="Alpha1_2_glucosyltferase_Alg10"/>
    <property type="match status" value="1"/>
</dbReference>
<feature type="transmembrane region" description="Helical" evidence="14">
    <location>
        <begin position="315"/>
        <end position="337"/>
    </location>
</feature>
<evidence type="ECO:0000256" key="6">
    <source>
        <dbReference type="ARBA" id="ARBA00022676"/>
    </source>
</evidence>
<feature type="transmembrane region" description="Helical" evidence="14">
    <location>
        <begin position="195"/>
        <end position="213"/>
    </location>
</feature>
<organism evidence="15 16">
    <name type="scientific">Heterodera trifolii</name>
    <dbReference type="NCBI Taxonomy" id="157864"/>
    <lineage>
        <taxon>Eukaryota</taxon>
        <taxon>Metazoa</taxon>
        <taxon>Ecdysozoa</taxon>
        <taxon>Nematoda</taxon>
        <taxon>Chromadorea</taxon>
        <taxon>Rhabditida</taxon>
        <taxon>Tylenchina</taxon>
        <taxon>Tylenchomorpha</taxon>
        <taxon>Tylenchoidea</taxon>
        <taxon>Heteroderidae</taxon>
        <taxon>Heteroderinae</taxon>
        <taxon>Heterodera</taxon>
    </lineage>
</organism>
<keyword evidence="10 14" id="KW-1133">Transmembrane helix</keyword>
<keyword evidence="6 14" id="KW-0328">Glycosyltransferase</keyword>
<dbReference type="EMBL" id="JBICBT010000879">
    <property type="protein sequence ID" value="KAL3095577.1"/>
    <property type="molecule type" value="Genomic_DNA"/>
</dbReference>
<comment type="caution">
    <text evidence="14">Lacks conserved residue(s) required for the propagation of feature annotation.</text>
</comment>
<comment type="similarity">
    <text evidence="3 14">Belongs to the ALG10 glucosyltransferase family.</text>
</comment>
<proteinExistence type="inferred from homology"/>
<evidence type="ECO:0000256" key="4">
    <source>
        <dbReference type="ARBA" id="ARBA00011967"/>
    </source>
</evidence>
<evidence type="ECO:0000313" key="15">
    <source>
        <dbReference type="EMBL" id="KAL3095577.1"/>
    </source>
</evidence>
<gene>
    <name evidence="15" type="ORF">niasHT_024403</name>
</gene>
<dbReference type="Pfam" id="PF04922">
    <property type="entry name" value="DIE2_ALG10"/>
    <property type="match status" value="2"/>
</dbReference>
<dbReference type="GO" id="GO:0005789">
    <property type="term" value="C:endoplasmic reticulum membrane"/>
    <property type="evidence" value="ECO:0007669"/>
    <property type="project" value="UniProtKB-SubCell"/>
</dbReference>
<accession>A0ABD2JYA1</accession>
<protein>
    <recommendedName>
        <fullName evidence="5 14">Dol-P-Glc:Glc(2)Man(9)GlcNAc(2)-PP-Dol alpha-1,2-glucosyltransferase</fullName>
        <ecNumber evidence="4 14">2.4.1.256</ecNumber>
    </recommendedName>
</protein>
<keyword evidence="16" id="KW-1185">Reference proteome</keyword>
<dbReference type="InterPro" id="IPR016900">
    <property type="entry name" value="Alg10"/>
</dbReference>
<dbReference type="GO" id="GO:0106073">
    <property type="term" value="F:dolichyl pyrophosphate Glc2Man9GlcNAc2 alpha-1,2-glucosyltransferase activity"/>
    <property type="evidence" value="ECO:0007669"/>
    <property type="project" value="UniProtKB-UniRule"/>
</dbReference>
<evidence type="ECO:0000256" key="7">
    <source>
        <dbReference type="ARBA" id="ARBA00022679"/>
    </source>
</evidence>
<evidence type="ECO:0000313" key="16">
    <source>
        <dbReference type="Proteomes" id="UP001620626"/>
    </source>
</evidence>
<evidence type="ECO:0000256" key="1">
    <source>
        <dbReference type="ARBA" id="ARBA00004477"/>
    </source>
</evidence>
<dbReference type="GO" id="GO:0006488">
    <property type="term" value="P:dolichol-linked oligosaccharide biosynthetic process"/>
    <property type="evidence" value="ECO:0007669"/>
    <property type="project" value="UniProtKB-UniRule"/>
</dbReference>
<evidence type="ECO:0000256" key="3">
    <source>
        <dbReference type="ARBA" id="ARBA00010600"/>
    </source>
</evidence>
<evidence type="ECO:0000256" key="2">
    <source>
        <dbReference type="ARBA" id="ARBA00004922"/>
    </source>
</evidence>
<dbReference type="Proteomes" id="UP001620626">
    <property type="component" value="Unassembled WGS sequence"/>
</dbReference>
<evidence type="ECO:0000256" key="11">
    <source>
        <dbReference type="ARBA" id="ARBA00023136"/>
    </source>
</evidence>
<dbReference type="EC" id="2.4.1.256" evidence="4 14"/>
<evidence type="ECO:0000256" key="14">
    <source>
        <dbReference type="PIRNR" id="PIRNR028810"/>
    </source>
</evidence>
<evidence type="ECO:0000256" key="12">
    <source>
        <dbReference type="ARBA" id="ARBA00044727"/>
    </source>
</evidence>
<feature type="transmembrane region" description="Helical" evidence="14">
    <location>
        <begin position="349"/>
        <end position="368"/>
    </location>
</feature>
<evidence type="ECO:0000256" key="13">
    <source>
        <dbReference type="ARBA" id="ARBA00048064"/>
    </source>
</evidence>
<dbReference type="AlphaFoldDB" id="A0ABD2JYA1"/>
<reference evidence="15 16" key="1">
    <citation type="submission" date="2024-10" db="EMBL/GenBank/DDBJ databases">
        <authorList>
            <person name="Kim D."/>
        </authorList>
    </citation>
    <scope>NUCLEOTIDE SEQUENCE [LARGE SCALE GENOMIC DNA]</scope>
    <source>
        <strain evidence="15">BH-2024</strain>
    </source>
</reference>
<evidence type="ECO:0000256" key="9">
    <source>
        <dbReference type="ARBA" id="ARBA00022824"/>
    </source>
</evidence>
<comment type="catalytic activity">
    <reaction evidence="13">
        <text>an alpha-D-Glc-(1-&gt;3)-alpha-D-Glc-(1-&gt;3)-alpha-D-Man-(1-&gt;2)-alpha-D-Man-(1-&gt;2)-alpha-D-Man-(1-&gt;3)-[alpha-D-Man-(1-&gt;2)-alpha-D-Man-(1-&gt;3)-[alpha-D-Man-(1-&gt;2)-alpha-D-Man-(1-&gt;6)]-alpha-D-Man-(1-&gt;6)]-beta-D-Man-(1-&gt;4)-beta-D-GlcNAc-(1-&gt;4)-alpha-D-GlcNAc-diphospho-di-trans,poly-cis-dolichol + a di-trans,poly-cis-dolichyl beta-D-glucosyl phosphate = a alpha-D-Glc-(1-&gt;2)-alpha-D-Glc-(1-&gt;3)-alpha-D-Glc-(1-&gt;3)-alpha-D-Man-(1-&gt;2)-alpha-D-Man-(1-&gt;2)-alpha-D-Man-(1-&gt;3)-[alpha-D-Man-(1-&gt;2)-alpha-D-Man-(1-&gt;3)-[alpha-D-Man-(1-&gt;2)-alpha-D-Man-(1-&gt;6)]-alpha-D-Man-(1-&gt;6)]-beta-D-Man-(1-&gt;4)-beta-D-GlcNAc-(1-&gt;4)-alpha-D-GlcNAc-diphospho-di-trans,poly-cis-dolichol + a di-trans,poly-cis-dolichyl phosphate + H(+)</text>
        <dbReference type="Rhea" id="RHEA:29543"/>
        <dbReference type="Rhea" id="RHEA-COMP:19498"/>
        <dbReference type="Rhea" id="RHEA-COMP:19502"/>
        <dbReference type="Rhea" id="RHEA-COMP:19512"/>
        <dbReference type="Rhea" id="RHEA-COMP:19522"/>
        <dbReference type="ChEBI" id="CHEBI:15378"/>
        <dbReference type="ChEBI" id="CHEBI:57525"/>
        <dbReference type="ChEBI" id="CHEBI:57683"/>
        <dbReference type="ChEBI" id="CHEBI:132522"/>
        <dbReference type="ChEBI" id="CHEBI:132523"/>
        <dbReference type="EC" id="2.4.1.256"/>
    </reaction>
    <physiologicalReaction direction="left-to-right" evidence="13">
        <dbReference type="Rhea" id="RHEA:29544"/>
    </physiologicalReaction>
</comment>
<feature type="transmembrane region" description="Helical" evidence="14">
    <location>
        <begin position="144"/>
        <end position="174"/>
    </location>
</feature>
<comment type="function">
    <text evidence="12">Dol-P-Glc:Glc(2)Man(9)GlcNAc(2)-PP-Dol alpha-1,2-glucosyltransferase that operates in the biosynthetic pathway of dolichol-linked oligosaccharides, the glycan precursors employed in protein asparagine (N)-glycosylation. The assembly of dolichol-linked oligosaccharides begins on the cytosolic side of the endoplasmic reticulum membrane and finishes in its lumen. The sequential addition of sugars to dolichol pyrophosphate produces dolichol-linked oligosaccharides containing fourteen sugars, including two GlcNAcs, nine mannoses and three glucoses. Once assembled, the oligosaccharide is transferred from the lipid to nascent proteins by oligosaccharyltransferases. In the lumen of the endoplasmic reticulum, adds the third and last glucose residue from dolichyl phosphate glucose (Dol-P-Glc) onto the lipid-linked oligosaccharide intermediate Glc(2)Man(9)GlcNAc(2)-PP-Dol to produce Glc(3)Man(9)GlcNAc(2)-PP-Dol.</text>
</comment>
<keyword evidence="9" id="KW-0256">Endoplasmic reticulum</keyword>
<sequence>MTNERVPNPYMDEPFHVAQARHYCAGNFNEWNPKITTPPLLYLLVPLFNLCGGAERFTNSVLFPIAFVCLCRLRRFLRRQKIGKTSQFGDQQQQQHFDVDAYVSALAVLSLPVLLDTSLLFYTDLLSLTLLALALSLSDRPLPMFSVFVLALFVRQTNIVWLFFSAFPIVWHSLRSFLQGQISLYQTAIFLIRRLWPHALLCACFIIFLFLNGGSVVLGDRSAHRPVLHVPQVLYFCAFAAASAFPHFAHYNFCLFQEYFRGKKRGISVSLLRFALPAALFVAFSLFSIVHLFTLEHPYLLADNRHFTFYIWQRIFQRHWLVKYALVPVYAICALFIWHTMETDTVTKVAFSVSTSACLIPAHLLEFRYFVVPFTVWRLLLNYRNQPRWILCAELAFHFVVNAIALHLFFNRPFRWASEPEQWQRFMW</sequence>
<evidence type="ECO:0000256" key="8">
    <source>
        <dbReference type="ARBA" id="ARBA00022692"/>
    </source>
</evidence>
<comment type="pathway">
    <text evidence="2">Protein modification; protein glycosylation.</text>
</comment>
<keyword evidence="8 14" id="KW-0812">Transmembrane</keyword>
<keyword evidence="7" id="KW-0808">Transferase</keyword>
<comment type="subcellular location">
    <subcellularLocation>
        <location evidence="1">Endoplasmic reticulum membrane</location>
        <topology evidence="1">Multi-pass membrane protein</topology>
    </subcellularLocation>
</comment>
<evidence type="ECO:0000256" key="10">
    <source>
        <dbReference type="ARBA" id="ARBA00022989"/>
    </source>
</evidence>
<feature type="transmembrane region" description="Helical" evidence="14">
    <location>
        <begin position="274"/>
        <end position="295"/>
    </location>
</feature>
<comment type="caution">
    <text evidence="15">The sequence shown here is derived from an EMBL/GenBank/DDBJ whole genome shotgun (WGS) entry which is preliminary data.</text>
</comment>
<keyword evidence="11 14" id="KW-0472">Membrane</keyword>
<dbReference type="PANTHER" id="PTHR12989:SF10">
    <property type="entry name" value="DOL-P-GLC:GLC(2)MAN(9)GLCNAC(2)-PP-DOL ALPHA-1,2-GLUCOSYLTRANSFERASE-RELATED"/>
    <property type="match status" value="1"/>
</dbReference>
<evidence type="ECO:0000256" key="5">
    <source>
        <dbReference type="ARBA" id="ARBA00018512"/>
    </source>
</evidence>